<dbReference type="EMBL" id="JBEDUW010000006">
    <property type="protein sequence ID" value="KAK9919788.1"/>
    <property type="molecule type" value="Genomic_DNA"/>
</dbReference>
<organism evidence="2 3">
    <name type="scientific">Rubus argutus</name>
    <name type="common">Southern blackberry</name>
    <dbReference type="NCBI Taxonomy" id="59490"/>
    <lineage>
        <taxon>Eukaryota</taxon>
        <taxon>Viridiplantae</taxon>
        <taxon>Streptophyta</taxon>
        <taxon>Embryophyta</taxon>
        <taxon>Tracheophyta</taxon>
        <taxon>Spermatophyta</taxon>
        <taxon>Magnoliopsida</taxon>
        <taxon>eudicotyledons</taxon>
        <taxon>Gunneridae</taxon>
        <taxon>Pentapetalae</taxon>
        <taxon>rosids</taxon>
        <taxon>fabids</taxon>
        <taxon>Rosales</taxon>
        <taxon>Rosaceae</taxon>
        <taxon>Rosoideae</taxon>
        <taxon>Rosoideae incertae sedis</taxon>
        <taxon>Rubus</taxon>
    </lineage>
</organism>
<sequence length="359" mass="40988">MRWLIRRHGFYWPSILKDCISFAKGCLDCQAHGPVHHVPAIPMQPIIKPWPARGWALDLIGLIHPHSSAQHKFIIVATDFFTKWVEAEALTEASALTVRRFIFRNIICRFGIPECLVADRGAAFMAAEVNNLMTDFGIQFLHSTPYYAQSNGQAEASNKVIITILKKMLADNARDWHNELDSTLWAYRTSKRSPTGTTPYALMFGHDAVLPLEINVRSLRVQEQHQLLGEDYVQAMWQEHEDLSESRLAALDSLVLEKKRIARIYDKRTRGLSFGEGDLVWKTVLPLGDKVRGRGKWSPRWEGPHIIDKILGKGAYHLRYLDGELHPNPINGRFLKKYYPSVWEFDDPPSPLVERGGNT</sequence>
<reference evidence="2 3" key="1">
    <citation type="journal article" date="2023" name="G3 (Bethesda)">
        <title>A chromosome-length genome assembly and annotation of blackberry (Rubus argutus, cv. 'Hillquist').</title>
        <authorList>
            <person name="Bruna T."/>
            <person name="Aryal R."/>
            <person name="Dudchenko O."/>
            <person name="Sargent D.J."/>
            <person name="Mead D."/>
            <person name="Buti M."/>
            <person name="Cavallini A."/>
            <person name="Hytonen T."/>
            <person name="Andres J."/>
            <person name="Pham M."/>
            <person name="Weisz D."/>
            <person name="Mascagni F."/>
            <person name="Usai G."/>
            <person name="Natali L."/>
            <person name="Bassil N."/>
            <person name="Fernandez G.E."/>
            <person name="Lomsadze A."/>
            <person name="Armour M."/>
            <person name="Olukolu B."/>
            <person name="Poorten T."/>
            <person name="Britton C."/>
            <person name="Davik J."/>
            <person name="Ashrafi H."/>
            <person name="Aiden E.L."/>
            <person name="Borodovsky M."/>
            <person name="Worthington M."/>
        </authorList>
    </citation>
    <scope>NUCLEOTIDE SEQUENCE [LARGE SCALE GENOMIC DNA]</scope>
    <source>
        <strain evidence="2">PI 553951</strain>
    </source>
</reference>
<keyword evidence="3" id="KW-1185">Reference proteome</keyword>
<dbReference type="InterPro" id="IPR012337">
    <property type="entry name" value="RNaseH-like_sf"/>
</dbReference>
<dbReference type="Pfam" id="PF00665">
    <property type="entry name" value="rve"/>
    <property type="match status" value="1"/>
</dbReference>
<dbReference type="GO" id="GO:0003676">
    <property type="term" value="F:nucleic acid binding"/>
    <property type="evidence" value="ECO:0007669"/>
    <property type="project" value="InterPro"/>
</dbReference>
<proteinExistence type="predicted"/>
<feature type="domain" description="Integrase catalytic" evidence="1">
    <location>
        <begin position="41"/>
        <end position="207"/>
    </location>
</feature>
<dbReference type="InterPro" id="IPR001584">
    <property type="entry name" value="Integrase_cat-core"/>
</dbReference>
<evidence type="ECO:0000259" key="1">
    <source>
        <dbReference type="PROSITE" id="PS50994"/>
    </source>
</evidence>
<dbReference type="Proteomes" id="UP001457282">
    <property type="component" value="Unassembled WGS sequence"/>
</dbReference>
<dbReference type="InterPro" id="IPR050951">
    <property type="entry name" value="Retrovirus_Pol_polyprotein"/>
</dbReference>
<dbReference type="InterPro" id="IPR036397">
    <property type="entry name" value="RNaseH_sf"/>
</dbReference>
<dbReference type="PANTHER" id="PTHR37984:SF5">
    <property type="entry name" value="PROTEIN NYNRIN-LIKE"/>
    <property type="match status" value="1"/>
</dbReference>
<dbReference type="SUPFAM" id="SSF53098">
    <property type="entry name" value="Ribonuclease H-like"/>
    <property type="match status" value="1"/>
</dbReference>
<dbReference type="PROSITE" id="PS50994">
    <property type="entry name" value="INTEGRASE"/>
    <property type="match status" value="1"/>
</dbReference>
<name>A0AAW1W708_RUBAR</name>
<gene>
    <name evidence="2" type="ORF">M0R45_028366</name>
</gene>
<accession>A0AAW1W708</accession>
<evidence type="ECO:0000313" key="3">
    <source>
        <dbReference type="Proteomes" id="UP001457282"/>
    </source>
</evidence>
<comment type="caution">
    <text evidence="2">The sequence shown here is derived from an EMBL/GenBank/DDBJ whole genome shotgun (WGS) entry which is preliminary data.</text>
</comment>
<dbReference type="PANTHER" id="PTHR37984">
    <property type="entry name" value="PROTEIN CBG26694"/>
    <property type="match status" value="1"/>
</dbReference>
<dbReference type="GO" id="GO:0015074">
    <property type="term" value="P:DNA integration"/>
    <property type="evidence" value="ECO:0007669"/>
    <property type="project" value="InterPro"/>
</dbReference>
<protein>
    <recommendedName>
        <fullName evidence="1">Integrase catalytic domain-containing protein</fullName>
    </recommendedName>
</protein>
<dbReference type="AlphaFoldDB" id="A0AAW1W708"/>
<dbReference type="Gene3D" id="3.30.420.10">
    <property type="entry name" value="Ribonuclease H-like superfamily/Ribonuclease H"/>
    <property type="match status" value="1"/>
</dbReference>
<evidence type="ECO:0000313" key="2">
    <source>
        <dbReference type="EMBL" id="KAK9919788.1"/>
    </source>
</evidence>